<dbReference type="AlphaFoldDB" id="A0A6P7G9B9"/>
<dbReference type="SUPFAM" id="SSF53756">
    <property type="entry name" value="UDP-Glycosyltransferase/glycogen phosphorylase"/>
    <property type="match status" value="1"/>
</dbReference>
<gene>
    <name evidence="8" type="primary">LOC114335118</name>
</gene>
<keyword evidence="7" id="KW-1185">Reference proteome</keyword>
<comment type="similarity">
    <text evidence="1">Belongs to the UDP-glycosyltransferase family.</text>
</comment>
<dbReference type="EnsemblMetazoa" id="XM_050660974.1">
    <property type="protein sequence ID" value="XP_050516931.1"/>
    <property type="gene ID" value="LOC126891709"/>
</dbReference>
<dbReference type="PANTHER" id="PTHR48043:SF159">
    <property type="entry name" value="EG:EG0003.4 PROTEIN-RELATED"/>
    <property type="match status" value="1"/>
</dbReference>
<proteinExistence type="inferred from homology"/>
<evidence type="ECO:0000256" key="5">
    <source>
        <dbReference type="SAM" id="SignalP"/>
    </source>
</evidence>
<keyword evidence="4" id="KW-0472">Membrane</keyword>
<dbReference type="RefSeq" id="XP_028141090.1">
    <property type="nucleotide sequence ID" value="XM_028285289.1"/>
</dbReference>
<dbReference type="Proteomes" id="UP001652700">
    <property type="component" value="Unplaced"/>
</dbReference>
<keyword evidence="5" id="KW-0732">Signal</keyword>
<evidence type="ECO:0000313" key="6">
    <source>
        <dbReference type="EnsemblMetazoa" id="XP_050516931.1"/>
    </source>
</evidence>
<dbReference type="GO" id="GO:0008194">
    <property type="term" value="F:UDP-glycosyltransferase activity"/>
    <property type="evidence" value="ECO:0007669"/>
    <property type="project" value="InterPro"/>
</dbReference>
<keyword evidence="4" id="KW-0812">Transmembrane</keyword>
<feature type="signal peptide" evidence="5">
    <location>
        <begin position="1"/>
        <end position="18"/>
    </location>
</feature>
<dbReference type="InParanoid" id="A0A6P7G9B9"/>
<evidence type="ECO:0000256" key="1">
    <source>
        <dbReference type="ARBA" id="ARBA00009995"/>
    </source>
</evidence>
<organism evidence="8">
    <name type="scientific">Diabrotica virgifera virgifera</name>
    <name type="common">western corn rootworm</name>
    <dbReference type="NCBI Taxonomy" id="50390"/>
    <lineage>
        <taxon>Eukaryota</taxon>
        <taxon>Metazoa</taxon>
        <taxon>Ecdysozoa</taxon>
        <taxon>Arthropoda</taxon>
        <taxon>Hexapoda</taxon>
        <taxon>Insecta</taxon>
        <taxon>Pterygota</taxon>
        <taxon>Neoptera</taxon>
        <taxon>Endopterygota</taxon>
        <taxon>Coleoptera</taxon>
        <taxon>Polyphaga</taxon>
        <taxon>Cucujiformia</taxon>
        <taxon>Chrysomeloidea</taxon>
        <taxon>Chrysomelidae</taxon>
        <taxon>Galerucinae</taxon>
        <taxon>Diabroticina</taxon>
        <taxon>Diabroticites</taxon>
        <taxon>Diabrotica</taxon>
    </lineage>
</organism>
<keyword evidence="2" id="KW-0328">Glycosyltransferase</keyword>
<dbReference type="OrthoDB" id="5835829at2759"/>
<keyword evidence="3" id="KW-0808">Transferase</keyword>
<dbReference type="Pfam" id="PF00201">
    <property type="entry name" value="UDPGT"/>
    <property type="match status" value="1"/>
</dbReference>
<dbReference type="FunFam" id="3.40.50.2000:FF:000050">
    <property type="entry name" value="UDP-glucuronosyltransferase"/>
    <property type="match status" value="1"/>
</dbReference>
<sequence length="514" mass="58793">MQFKQLVSLLFSLNSVFGSNILFVSNNPSPSHQIWNYELSEGLLKKGHNITMLAGSPVENKLFKNYHPIDVKGLVDKINSETDFQSFFEMTVLKHMLVYVDYCLTTCNYILHSDALKIILNYPKDYKFDLIIFDNSCGPCTLPLIQRFHYPPAVEVTAFLLPQFISETFGNDAAPSYIPYYLGEYGKEITFVQRLITFYWIRAEDLVRKYYFNKVVEGLAKEIFGEQIDSLDSLENLISLLLCNLMQGFSHPQPLSPNIIPVGGLHIKPAKTLPEDLQRIMDNTEEGVILFSLGTNVKSSLMREDKRKAILDALGKLKETVLWKFEAGLKNIPKNVIIKKFLPQRDLLAHPNLKLFISHGGALSTAEASYHGVPVVGIPFFADQYINVNIIEKKGIGVRVDFVTMTANTLLDKINEILHNPKYLQNAKKLSHIIKDQPQTPLERAVFWVEFVIRNNGTHILDPASRYMSYFVTSSLDIYLFLASVIIVILWLMLKFLSLIKYFLYRNTEKLKDE</sequence>
<reference evidence="6" key="2">
    <citation type="submission" date="2025-05" db="UniProtKB">
        <authorList>
            <consortium name="EnsemblMetazoa"/>
        </authorList>
    </citation>
    <scope>IDENTIFICATION</scope>
</reference>
<reference evidence="8" key="1">
    <citation type="submission" date="2025-04" db="UniProtKB">
        <authorList>
            <consortium name="RefSeq"/>
        </authorList>
    </citation>
    <scope>IDENTIFICATION</scope>
    <source>
        <tissue evidence="8">Whole insect</tissue>
    </source>
</reference>
<dbReference type="InterPro" id="IPR002213">
    <property type="entry name" value="UDP_glucos_trans"/>
</dbReference>
<evidence type="ECO:0000256" key="4">
    <source>
        <dbReference type="SAM" id="Phobius"/>
    </source>
</evidence>
<accession>A0A6P7G9B9</accession>
<evidence type="ECO:0000256" key="2">
    <source>
        <dbReference type="ARBA" id="ARBA00022676"/>
    </source>
</evidence>
<dbReference type="Gene3D" id="3.40.50.2000">
    <property type="entry name" value="Glycogen Phosphorylase B"/>
    <property type="match status" value="1"/>
</dbReference>
<protein>
    <submittedName>
        <fullName evidence="8">UDP-glucuronosyltransferase 2B9-like isoform X1</fullName>
    </submittedName>
</protein>
<dbReference type="PANTHER" id="PTHR48043">
    <property type="entry name" value="EG:EG0003.4 PROTEIN-RELATED"/>
    <property type="match status" value="1"/>
</dbReference>
<feature type="transmembrane region" description="Helical" evidence="4">
    <location>
        <begin position="478"/>
        <end position="504"/>
    </location>
</feature>
<evidence type="ECO:0000256" key="3">
    <source>
        <dbReference type="ARBA" id="ARBA00022679"/>
    </source>
</evidence>
<evidence type="ECO:0000313" key="7">
    <source>
        <dbReference type="Proteomes" id="UP001652700"/>
    </source>
</evidence>
<dbReference type="InterPro" id="IPR050271">
    <property type="entry name" value="UDP-glycosyltransferase"/>
</dbReference>
<feature type="chain" id="PRO_5028372376" evidence="5">
    <location>
        <begin position="19"/>
        <end position="514"/>
    </location>
</feature>
<name>A0A6P7G9B9_DIAVI</name>
<keyword evidence="4" id="KW-1133">Transmembrane helix</keyword>
<evidence type="ECO:0000313" key="8">
    <source>
        <dbReference type="RefSeq" id="XP_028141090.1"/>
    </source>
</evidence>
<dbReference type="CDD" id="cd03784">
    <property type="entry name" value="GT1_Gtf-like"/>
    <property type="match status" value="1"/>
</dbReference>